<comment type="cofactor">
    <cofactor evidence="1">
        <name>pyridoxal 5'-phosphate</name>
        <dbReference type="ChEBI" id="CHEBI:597326"/>
    </cofactor>
</comment>
<dbReference type="PROSITE" id="PS00600">
    <property type="entry name" value="AA_TRANSFER_CLASS_3"/>
    <property type="match status" value="1"/>
</dbReference>
<dbReference type="EMBL" id="CP165734">
    <property type="protein sequence ID" value="XDV60773.1"/>
    <property type="molecule type" value="Genomic_DNA"/>
</dbReference>
<evidence type="ECO:0000313" key="7">
    <source>
        <dbReference type="EMBL" id="XDV60773.1"/>
    </source>
</evidence>
<dbReference type="GO" id="GO:0009102">
    <property type="term" value="P:biotin biosynthetic process"/>
    <property type="evidence" value="ECO:0007669"/>
    <property type="project" value="TreeGrafter"/>
</dbReference>
<dbReference type="FunFam" id="3.40.640.10:FF:000014">
    <property type="entry name" value="Adenosylmethionine-8-amino-7-oxononanoate aminotransferase, probable"/>
    <property type="match status" value="1"/>
</dbReference>
<accession>A0AB39XUD5</accession>
<evidence type="ECO:0000256" key="3">
    <source>
        <dbReference type="ARBA" id="ARBA00022576"/>
    </source>
</evidence>
<dbReference type="AlphaFoldDB" id="A0AB39XUD5"/>
<dbReference type="GO" id="GO:0004015">
    <property type="term" value="F:adenosylmethionine-8-amino-7-oxononanoate transaminase activity"/>
    <property type="evidence" value="ECO:0007669"/>
    <property type="project" value="TreeGrafter"/>
</dbReference>
<evidence type="ECO:0000256" key="1">
    <source>
        <dbReference type="ARBA" id="ARBA00001933"/>
    </source>
</evidence>
<organism evidence="7">
    <name type="scientific">Bradyrhizobium sp. LLZ17</name>
    <dbReference type="NCBI Taxonomy" id="3239388"/>
    <lineage>
        <taxon>Bacteria</taxon>
        <taxon>Pseudomonadati</taxon>
        <taxon>Pseudomonadota</taxon>
        <taxon>Alphaproteobacteria</taxon>
        <taxon>Hyphomicrobiales</taxon>
        <taxon>Nitrobacteraceae</taxon>
        <taxon>Bradyrhizobium</taxon>
    </lineage>
</organism>
<dbReference type="Gene3D" id="3.90.1150.10">
    <property type="entry name" value="Aspartate Aminotransferase, domain 1"/>
    <property type="match status" value="1"/>
</dbReference>
<evidence type="ECO:0000256" key="6">
    <source>
        <dbReference type="RuleBase" id="RU003560"/>
    </source>
</evidence>
<gene>
    <name evidence="7" type="ORF">AB8Z38_16460</name>
</gene>
<dbReference type="InterPro" id="IPR015421">
    <property type="entry name" value="PyrdxlP-dep_Trfase_major"/>
</dbReference>
<protein>
    <submittedName>
        <fullName evidence="7">Aspartate aminotransferase family protein</fullName>
    </submittedName>
</protein>
<evidence type="ECO:0000256" key="5">
    <source>
        <dbReference type="ARBA" id="ARBA00022898"/>
    </source>
</evidence>
<dbReference type="SUPFAM" id="SSF53383">
    <property type="entry name" value="PLP-dependent transferases"/>
    <property type="match status" value="1"/>
</dbReference>
<dbReference type="GO" id="GO:0030170">
    <property type="term" value="F:pyridoxal phosphate binding"/>
    <property type="evidence" value="ECO:0007669"/>
    <property type="project" value="InterPro"/>
</dbReference>
<keyword evidence="5 6" id="KW-0663">Pyridoxal phosphate</keyword>
<dbReference type="InterPro" id="IPR015422">
    <property type="entry name" value="PyrdxlP-dep_Trfase_small"/>
</dbReference>
<dbReference type="PANTHER" id="PTHR42684">
    <property type="entry name" value="ADENOSYLMETHIONINE-8-AMINO-7-OXONONANOATE AMINOTRANSFERASE"/>
    <property type="match status" value="1"/>
</dbReference>
<dbReference type="Pfam" id="PF00202">
    <property type="entry name" value="Aminotran_3"/>
    <property type="match status" value="1"/>
</dbReference>
<reference evidence="7" key="1">
    <citation type="submission" date="2024-08" db="EMBL/GenBank/DDBJ databases">
        <authorList>
            <person name="Chaddad Z."/>
            <person name="Lamrabet M."/>
            <person name="Bouhnik O."/>
            <person name="Alami S."/>
            <person name="Wipf D."/>
            <person name="Courty P.E."/>
            <person name="Missbah El Idrissi M."/>
        </authorList>
    </citation>
    <scope>NUCLEOTIDE SEQUENCE</scope>
    <source>
        <strain evidence="7">LLZ17</strain>
    </source>
</reference>
<dbReference type="InterPro" id="IPR015424">
    <property type="entry name" value="PyrdxlP-dep_Trfase"/>
</dbReference>
<dbReference type="CDD" id="cd00610">
    <property type="entry name" value="OAT_like"/>
    <property type="match status" value="1"/>
</dbReference>
<dbReference type="InterPro" id="IPR005814">
    <property type="entry name" value="Aminotrans_3"/>
</dbReference>
<evidence type="ECO:0000256" key="2">
    <source>
        <dbReference type="ARBA" id="ARBA00008954"/>
    </source>
</evidence>
<sequence length="460" mass="49873">MTLHQIPNTIKTDSFWMPFTANRQFKKAPRLFSSAEGMHYTTVDGRKVIDGSAGLWCVNAGHGRKQIAAAVERQLMMLDFAPSFQMGHPLAFDFAERLAEIAPKNLDRIFFTNSGSESVDTALKIALAYHRANGQASRTRLIGRERGYHGVGFGGMSVGGMVANRRAFATHLPGVDHIRHTHDLTRNAFAKDQPEYGVELADDLERLVGLHGAETIAAVIVEPVPGSTAVLPPPKGYLQRLREICDKHGILLIFDEVITGFGRLGTPFAADFFGVTPDLMTTAKGITNGTVPCGAVFAHRKVHDAMMVGPENMMELFHGYTYSAHPVACAAGIATLDIYKDEGLLTRGASIAEYWRDALHTLKGLPNVVDIRNCGLMGAVELSSRDGAVGARGYDVMVDCFNRGLYFRMSGDSFALSPPLIVEKSHIDDMVSILGDLDQAGGLIIALAAAGVMPREFDQA</sequence>
<keyword evidence="3 7" id="KW-0032">Aminotransferase</keyword>
<dbReference type="RefSeq" id="WP_369726126.1">
    <property type="nucleotide sequence ID" value="NZ_CP165734.1"/>
</dbReference>
<comment type="similarity">
    <text evidence="2 6">Belongs to the class-III pyridoxal-phosphate-dependent aminotransferase family.</text>
</comment>
<proteinExistence type="inferred from homology"/>
<keyword evidence="4" id="KW-0808">Transferase</keyword>
<name>A0AB39XUD5_9BRAD</name>
<dbReference type="Gene3D" id="3.40.640.10">
    <property type="entry name" value="Type I PLP-dependent aspartate aminotransferase-like (Major domain)"/>
    <property type="match status" value="1"/>
</dbReference>
<evidence type="ECO:0000256" key="4">
    <source>
        <dbReference type="ARBA" id="ARBA00022679"/>
    </source>
</evidence>
<dbReference type="PANTHER" id="PTHR42684:SF1">
    <property type="entry name" value="BETA-ALANINE--PYRUVATE AMINOTRANSFERASE"/>
    <property type="match status" value="1"/>
</dbReference>
<dbReference type="InterPro" id="IPR049704">
    <property type="entry name" value="Aminotrans_3_PPA_site"/>
</dbReference>